<dbReference type="AlphaFoldDB" id="A0A9P0KET1"/>
<comment type="caution">
    <text evidence="1">The sequence shown here is derived from an EMBL/GenBank/DDBJ whole genome shotgun (WGS) entry which is preliminary data.</text>
</comment>
<evidence type="ECO:0000313" key="1">
    <source>
        <dbReference type="EMBL" id="CAH1973938.1"/>
    </source>
</evidence>
<accession>A0A9P0KET1</accession>
<organism evidence="1 2">
    <name type="scientific">Acanthoscelides obtectus</name>
    <name type="common">Bean weevil</name>
    <name type="synonym">Bruchus obtectus</name>
    <dbReference type="NCBI Taxonomy" id="200917"/>
    <lineage>
        <taxon>Eukaryota</taxon>
        <taxon>Metazoa</taxon>
        <taxon>Ecdysozoa</taxon>
        <taxon>Arthropoda</taxon>
        <taxon>Hexapoda</taxon>
        <taxon>Insecta</taxon>
        <taxon>Pterygota</taxon>
        <taxon>Neoptera</taxon>
        <taxon>Endopterygota</taxon>
        <taxon>Coleoptera</taxon>
        <taxon>Polyphaga</taxon>
        <taxon>Cucujiformia</taxon>
        <taxon>Chrysomeloidea</taxon>
        <taxon>Chrysomelidae</taxon>
        <taxon>Bruchinae</taxon>
        <taxon>Bruchini</taxon>
        <taxon>Acanthoscelides</taxon>
    </lineage>
</organism>
<dbReference type="Proteomes" id="UP001152888">
    <property type="component" value="Unassembled WGS sequence"/>
</dbReference>
<gene>
    <name evidence="1" type="ORF">ACAOBT_LOCUS10817</name>
</gene>
<dbReference type="PANTHER" id="PTHR33198:SF19">
    <property type="entry name" value="CCHC-TYPE DOMAIN-CONTAINING PROTEIN"/>
    <property type="match status" value="1"/>
</dbReference>
<keyword evidence="2" id="KW-1185">Reference proteome</keyword>
<proteinExistence type="predicted"/>
<evidence type="ECO:0008006" key="3">
    <source>
        <dbReference type="Google" id="ProtNLM"/>
    </source>
</evidence>
<dbReference type="EMBL" id="CAKOFQ010006816">
    <property type="protein sequence ID" value="CAH1973938.1"/>
    <property type="molecule type" value="Genomic_DNA"/>
</dbReference>
<evidence type="ECO:0000313" key="2">
    <source>
        <dbReference type="Proteomes" id="UP001152888"/>
    </source>
</evidence>
<dbReference type="PANTHER" id="PTHR33198">
    <property type="entry name" value="ANK_REP_REGION DOMAIN-CONTAINING PROTEIN-RELATED"/>
    <property type="match status" value="1"/>
</dbReference>
<dbReference type="OrthoDB" id="6778909at2759"/>
<name>A0A9P0KET1_ACAOB</name>
<protein>
    <recommendedName>
        <fullName evidence="3">Retrotransposon gag domain-containing protein</fullName>
    </recommendedName>
</protein>
<reference evidence="1" key="1">
    <citation type="submission" date="2022-03" db="EMBL/GenBank/DDBJ databases">
        <authorList>
            <person name="Sayadi A."/>
        </authorList>
    </citation>
    <scope>NUCLEOTIDE SEQUENCE</scope>
</reference>
<sequence length="128" mass="14832">MSIGRMSEFKLSGSNWNTYISRFEQYFIANKIEEELKVNTLLAVVGEELFELMIDLCNPDKPEEITYEALVRLVKNHLHPEPSKRAERFKLRLRKQEPGESLAQYLAALKKLAKTCQFGDSLEDHLTT</sequence>